<dbReference type="AlphaFoldDB" id="A0A8E2J8Q0"/>
<protein>
    <recommendedName>
        <fullName evidence="3">Aminoglycoside phosphotransferase domain-containing protein</fullName>
    </recommendedName>
</protein>
<organism evidence="1 2">
    <name type="scientific">Lepidopterella palustris CBS 459.81</name>
    <dbReference type="NCBI Taxonomy" id="1314670"/>
    <lineage>
        <taxon>Eukaryota</taxon>
        <taxon>Fungi</taxon>
        <taxon>Dikarya</taxon>
        <taxon>Ascomycota</taxon>
        <taxon>Pezizomycotina</taxon>
        <taxon>Dothideomycetes</taxon>
        <taxon>Pleosporomycetidae</taxon>
        <taxon>Mytilinidiales</taxon>
        <taxon>Argynnaceae</taxon>
        <taxon>Lepidopterella</taxon>
    </lineage>
</organism>
<dbReference type="Proteomes" id="UP000250266">
    <property type="component" value="Unassembled WGS sequence"/>
</dbReference>
<dbReference type="InterPro" id="IPR052961">
    <property type="entry name" value="Oxido-Kinase-like_Enzymes"/>
</dbReference>
<evidence type="ECO:0000313" key="1">
    <source>
        <dbReference type="EMBL" id="OCK73488.1"/>
    </source>
</evidence>
<gene>
    <name evidence="1" type="ORF">K432DRAFT_387372</name>
</gene>
<accession>A0A8E2J8Q0</accession>
<dbReference type="PANTHER" id="PTHR23020:SF41">
    <property type="entry name" value="AMINOGLYCOSIDE PHOSPHOTRANSFERASE DOMAIN-CONTAINING PROTEIN"/>
    <property type="match status" value="1"/>
</dbReference>
<evidence type="ECO:0008006" key="3">
    <source>
        <dbReference type="Google" id="ProtNLM"/>
    </source>
</evidence>
<proteinExistence type="predicted"/>
<name>A0A8E2J8Q0_9PEZI</name>
<dbReference type="SUPFAM" id="SSF56112">
    <property type="entry name" value="Protein kinase-like (PK-like)"/>
    <property type="match status" value="2"/>
</dbReference>
<evidence type="ECO:0000313" key="2">
    <source>
        <dbReference type="Proteomes" id="UP000250266"/>
    </source>
</evidence>
<reference evidence="1 2" key="1">
    <citation type="journal article" date="2016" name="Nat. Commun.">
        <title>Ectomycorrhizal ecology is imprinted in the genome of the dominant symbiotic fungus Cenococcum geophilum.</title>
        <authorList>
            <consortium name="DOE Joint Genome Institute"/>
            <person name="Peter M."/>
            <person name="Kohler A."/>
            <person name="Ohm R.A."/>
            <person name="Kuo A."/>
            <person name="Krutzmann J."/>
            <person name="Morin E."/>
            <person name="Arend M."/>
            <person name="Barry K.W."/>
            <person name="Binder M."/>
            <person name="Choi C."/>
            <person name="Clum A."/>
            <person name="Copeland A."/>
            <person name="Grisel N."/>
            <person name="Haridas S."/>
            <person name="Kipfer T."/>
            <person name="LaButti K."/>
            <person name="Lindquist E."/>
            <person name="Lipzen A."/>
            <person name="Maire R."/>
            <person name="Meier B."/>
            <person name="Mihaltcheva S."/>
            <person name="Molinier V."/>
            <person name="Murat C."/>
            <person name="Poggeler S."/>
            <person name="Quandt C.A."/>
            <person name="Sperisen C."/>
            <person name="Tritt A."/>
            <person name="Tisserant E."/>
            <person name="Crous P.W."/>
            <person name="Henrissat B."/>
            <person name="Nehls U."/>
            <person name="Egli S."/>
            <person name="Spatafora J.W."/>
            <person name="Grigoriev I.V."/>
            <person name="Martin F.M."/>
        </authorList>
    </citation>
    <scope>NUCLEOTIDE SEQUENCE [LARGE SCALE GENOMIC DNA]</scope>
    <source>
        <strain evidence="1 2">CBS 459.81</strain>
    </source>
</reference>
<dbReference type="EMBL" id="KV745758">
    <property type="protein sequence ID" value="OCK73488.1"/>
    <property type="molecule type" value="Genomic_DNA"/>
</dbReference>
<dbReference type="PANTHER" id="PTHR23020">
    <property type="entry name" value="UNCHARACTERIZED NUCLEAR HORMONE RECEPTOR-RELATED"/>
    <property type="match status" value="1"/>
</dbReference>
<dbReference type="Gene3D" id="3.90.1200.10">
    <property type="match status" value="2"/>
</dbReference>
<dbReference type="InterPro" id="IPR011009">
    <property type="entry name" value="Kinase-like_dom_sf"/>
</dbReference>
<dbReference type="OrthoDB" id="191037at2759"/>
<keyword evidence="2" id="KW-1185">Reference proteome</keyword>
<sequence>MGLPETVMDQTVTPEWLNAKLGITTIESINIQPIGDKRGFTDMVYRIHLTHKNDSNAIRLTERQLDTIVMKVADASIGHRTAFEPLHSREVRFYREIAPLLNLDTIPKCYHAYFDKDKLRGNILLEDAGRPIHKGGLQRDGFETVTASQAKRTMTELGRLHGTSLTRMSEIPTDMLRPLERDSEEIRKAFPVFARTWRPLLGEEVLGRYERAVDAYETKWLAQKDGFVQGLVHGDYRLGNVIFCREEGPEYTSQDQVGQDLDAANSFDEGIKASVAQRHLAKERLGEDAGQLSQSATFNGSVKEPAAVGTLESAGGNAPVTGNSSLLSEKLHEINGNYPSKSGDAGIRAQQNLGSAASSKLEDEVSKLRFRHVDWQTVSRGPALFDVAYFLAMSMHSDTRRACEFDLVYAWYTACREAAGPHFPADLNIARCVHEIGMACIAVVLVSVTTLDKFQASEVPMRAVAEKLKIVSEILIDWRSLDEQCSLSLSLVLRTQANRYKP</sequence>